<dbReference type="SUPFAM" id="SSF49401">
    <property type="entry name" value="Bacterial adhesins"/>
    <property type="match status" value="5"/>
</dbReference>
<keyword evidence="4" id="KW-0732">Signal</keyword>
<keyword evidence="3" id="KW-0964">Secreted</keyword>
<dbReference type="Gene3D" id="2.60.40.1280">
    <property type="match status" value="1"/>
</dbReference>
<dbReference type="InterPro" id="IPR011252">
    <property type="entry name" value="Fibrogen-bd_dom1"/>
</dbReference>
<evidence type="ECO:0000313" key="10">
    <source>
        <dbReference type="Proteomes" id="UP001596171"/>
    </source>
</evidence>
<name>A0ABW1SLG7_9LACO</name>
<dbReference type="RefSeq" id="WP_171002287.1">
    <property type="nucleotide sequence ID" value="NZ_BJDI01000003.1"/>
</dbReference>
<reference evidence="10" key="1">
    <citation type="journal article" date="2019" name="Int. J. Syst. Evol. Microbiol.">
        <title>The Global Catalogue of Microorganisms (GCM) 10K type strain sequencing project: providing services to taxonomists for standard genome sequencing and annotation.</title>
        <authorList>
            <consortium name="The Broad Institute Genomics Platform"/>
            <consortium name="The Broad Institute Genome Sequencing Center for Infectious Disease"/>
            <person name="Wu L."/>
            <person name="Ma J."/>
        </authorList>
    </citation>
    <scope>NUCLEOTIDE SEQUENCE [LARGE SCALE GENOMIC DNA]</scope>
    <source>
        <strain evidence="10">CCM 8930</strain>
    </source>
</reference>
<feature type="compositionally biased region" description="Low complexity" evidence="6">
    <location>
        <begin position="251"/>
        <end position="264"/>
    </location>
</feature>
<feature type="region of interest" description="Disordered" evidence="6">
    <location>
        <begin position="249"/>
        <end position="328"/>
    </location>
</feature>
<dbReference type="InterPro" id="IPR008966">
    <property type="entry name" value="Adhesion_dom_sf"/>
</dbReference>
<dbReference type="EMBL" id="JBHSSE010000018">
    <property type="protein sequence ID" value="MFC6202113.1"/>
    <property type="molecule type" value="Genomic_DNA"/>
</dbReference>
<dbReference type="PROSITE" id="PS50847">
    <property type="entry name" value="GRAM_POS_ANCHORING"/>
    <property type="match status" value="1"/>
</dbReference>
<protein>
    <submittedName>
        <fullName evidence="9">Ig-like domain-containing protein</fullName>
    </submittedName>
</protein>
<comment type="subcellular location">
    <subcellularLocation>
        <location evidence="1">Secreted</location>
        <location evidence="1">Cell wall</location>
        <topology evidence="1">Peptidoglycan-anchor</topology>
    </subcellularLocation>
</comment>
<keyword evidence="7" id="KW-0472">Membrane</keyword>
<sequence length="845" mass="90009">MRKFWQWLLLAVTGITLMILSPPIIGQAREITTVTGLDANSCVIKDEQGNVYSHTATLSPKVHYILNYHWAIPNNESIKSGDTMHFYVPDNVTIVGDRSFPMVGTGGIGTLGTGTIDSGSRVGLITLNSYLEFGLGRSGWLRLNIYPVTTPPTTPTPAPEKPIAMTKSASWAEPDNFTKINWQLAVNANGNTLVNPVIVDQLSANQTFVPNSTVVKSATGQDLPSATVVNGTRITFQIRTTVVGNFTLSYQTTPNNPTQATTRTGARSEDFENVATYSDDNGHDASANAEITRDDETLEPDEDLNPGTEEPEQPNTEEPGTEPPAQTNPIAMTKAASWADPNDLTKINWDLNVTANGNQLVNPEIIDRLSPNQSYLAGSAKVFDSTGQAVPVSVDYVGTEVTFNVKGTYLDHLRVTYQTTTDSPSGGETFDNAAVYQDDAGNRAQATAKIEREGEPEAPDVPGQTDPIAMTKTAAWTDPNDFTKINWGLNVIANGNKLVNPVIIDEFTNNQSFIDGSVKAVTASGTEIPVTASLKGDELTFKLTGTFSENLQITYQTRTASPTGAAIFDNAAIYQDDADNNADAEATIDRDEAVIEPEDPGRETIGMTKSAAWAAPNKFTHINWTIAIVANGNQLVNPKITDLISQDLTYVDGSAKAIDSVGTVIPVTATVRGNEIVFRLAGTFTKDFTLTYQTKTITASGAATYANAAIYEDDNGNGGCASATIDRPDEEQQPAPEKPNVEGPDDSGSTETEPEHGNSGQSTAPAKQPAVTGSNPAGAVTPAAITTPSSQPTPSMTPTATDQSPAKATLPQTNDHINRGLGLLGLVGLIFLILIGVGIHRRAEH</sequence>
<evidence type="ECO:0000256" key="6">
    <source>
        <dbReference type="SAM" id="MobiDB-lite"/>
    </source>
</evidence>
<evidence type="ECO:0000256" key="5">
    <source>
        <dbReference type="ARBA" id="ARBA00023088"/>
    </source>
</evidence>
<accession>A0ABW1SLG7</accession>
<evidence type="ECO:0000259" key="8">
    <source>
        <dbReference type="PROSITE" id="PS50847"/>
    </source>
</evidence>
<evidence type="ECO:0000256" key="4">
    <source>
        <dbReference type="ARBA" id="ARBA00022729"/>
    </source>
</evidence>
<gene>
    <name evidence="9" type="ORF">ACFP1L_09560</name>
</gene>
<dbReference type="InterPro" id="IPR041171">
    <property type="entry name" value="SDR_Ig"/>
</dbReference>
<evidence type="ECO:0000256" key="7">
    <source>
        <dbReference type="SAM" id="Phobius"/>
    </source>
</evidence>
<feature type="region of interest" description="Disordered" evidence="6">
    <location>
        <begin position="716"/>
        <end position="813"/>
    </location>
</feature>
<evidence type="ECO:0000256" key="2">
    <source>
        <dbReference type="ARBA" id="ARBA00022512"/>
    </source>
</evidence>
<dbReference type="InterPro" id="IPR019931">
    <property type="entry name" value="LPXTG_anchor"/>
</dbReference>
<feature type="compositionally biased region" description="Polar residues" evidence="6">
    <location>
        <begin position="758"/>
        <end position="775"/>
    </location>
</feature>
<keyword evidence="2" id="KW-0134">Cell wall</keyword>
<comment type="caution">
    <text evidence="9">The sequence shown here is derived from an EMBL/GenBank/DDBJ whole genome shotgun (WGS) entry which is preliminary data.</text>
</comment>
<feature type="domain" description="Gram-positive cocci surface proteins LPxTG" evidence="8">
    <location>
        <begin position="810"/>
        <end position="845"/>
    </location>
</feature>
<feature type="compositionally biased region" description="Polar residues" evidence="6">
    <location>
        <begin position="802"/>
        <end position="813"/>
    </location>
</feature>
<feature type="region of interest" description="Disordered" evidence="6">
    <location>
        <begin position="442"/>
        <end position="466"/>
    </location>
</feature>
<keyword evidence="7" id="KW-1133">Transmembrane helix</keyword>
<evidence type="ECO:0000256" key="1">
    <source>
        <dbReference type="ARBA" id="ARBA00004168"/>
    </source>
</evidence>
<dbReference type="Gene3D" id="2.60.40.740">
    <property type="match status" value="4"/>
</dbReference>
<organism evidence="9 10">
    <name type="scientific">Lactiplantibacillus nangangensis</name>
    <dbReference type="NCBI Taxonomy" id="2559917"/>
    <lineage>
        <taxon>Bacteria</taxon>
        <taxon>Bacillati</taxon>
        <taxon>Bacillota</taxon>
        <taxon>Bacilli</taxon>
        <taxon>Lactobacillales</taxon>
        <taxon>Lactobacillaceae</taxon>
        <taxon>Lactiplantibacillus</taxon>
    </lineage>
</organism>
<feature type="compositionally biased region" description="Low complexity" evidence="6">
    <location>
        <begin position="781"/>
        <end position="801"/>
    </location>
</feature>
<keyword evidence="10" id="KW-1185">Reference proteome</keyword>
<keyword evidence="5" id="KW-0572">Peptidoglycan-anchor</keyword>
<feature type="compositionally biased region" description="Acidic residues" evidence="6">
    <location>
        <begin position="296"/>
        <end position="312"/>
    </location>
</feature>
<evidence type="ECO:0000256" key="3">
    <source>
        <dbReference type="ARBA" id="ARBA00022525"/>
    </source>
</evidence>
<dbReference type="Pfam" id="PF17961">
    <property type="entry name" value="Big_8"/>
    <property type="match status" value="1"/>
</dbReference>
<feature type="transmembrane region" description="Helical" evidence="7">
    <location>
        <begin position="820"/>
        <end position="839"/>
    </location>
</feature>
<keyword evidence="7" id="KW-0812">Transmembrane</keyword>
<dbReference type="Proteomes" id="UP001596171">
    <property type="component" value="Unassembled WGS sequence"/>
</dbReference>
<proteinExistence type="predicted"/>
<evidence type="ECO:0000313" key="9">
    <source>
        <dbReference type="EMBL" id="MFC6202113.1"/>
    </source>
</evidence>